<dbReference type="Proteomes" id="UP000310200">
    <property type="component" value="Unassembled WGS sequence"/>
</dbReference>
<keyword evidence="2" id="KW-1185">Reference proteome</keyword>
<protein>
    <submittedName>
        <fullName evidence="1">Uncharacterized protein</fullName>
    </submittedName>
</protein>
<evidence type="ECO:0000313" key="2">
    <source>
        <dbReference type="Proteomes" id="UP000310200"/>
    </source>
</evidence>
<evidence type="ECO:0000313" key="1">
    <source>
        <dbReference type="EMBL" id="TGZ44746.1"/>
    </source>
</evidence>
<name>A0A4S2K878_9HYME</name>
<gene>
    <name evidence="1" type="ORF">DBV15_12906</name>
</gene>
<comment type="caution">
    <text evidence="1">The sequence shown here is derived from an EMBL/GenBank/DDBJ whole genome shotgun (WGS) entry which is preliminary data.</text>
</comment>
<dbReference type="EMBL" id="QBLH01003129">
    <property type="protein sequence ID" value="TGZ44746.1"/>
    <property type="molecule type" value="Genomic_DNA"/>
</dbReference>
<reference evidence="1 2" key="1">
    <citation type="journal article" date="2019" name="Philos. Trans. R. Soc. Lond., B, Biol. Sci.">
        <title>Ant behaviour and brain gene expression of defending hosts depend on the ecological success of the intruding social parasite.</title>
        <authorList>
            <person name="Kaur R."/>
            <person name="Stoldt M."/>
            <person name="Jongepier E."/>
            <person name="Feldmeyer B."/>
            <person name="Menzel F."/>
            <person name="Bornberg-Bauer E."/>
            <person name="Foitzik S."/>
        </authorList>
    </citation>
    <scope>NUCLEOTIDE SEQUENCE [LARGE SCALE GENOMIC DNA]</scope>
    <source>
        <tissue evidence="1">Whole body</tissue>
    </source>
</reference>
<organism evidence="1 2">
    <name type="scientific">Temnothorax longispinosus</name>
    <dbReference type="NCBI Taxonomy" id="300112"/>
    <lineage>
        <taxon>Eukaryota</taxon>
        <taxon>Metazoa</taxon>
        <taxon>Ecdysozoa</taxon>
        <taxon>Arthropoda</taxon>
        <taxon>Hexapoda</taxon>
        <taxon>Insecta</taxon>
        <taxon>Pterygota</taxon>
        <taxon>Neoptera</taxon>
        <taxon>Endopterygota</taxon>
        <taxon>Hymenoptera</taxon>
        <taxon>Apocrita</taxon>
        <taxon>Aculeata</taxon>
        <taxon>Formicoidea</taxon>
        <taxon>Formicidae</taxon>
        <taxon>Myrmicinae</taxon>
        <taxon>Temnothorax</taxon>
    </lineage>
</organism>
<proteinExistence type="predicted"/>
<accession>A0A4S2K878</accession>
<dbReference type="AlphaFoldDB" id="A0A4S2K878"/>
<sequence>MVFEFIKQSDKFNAAEVRNTKAAMSSRESYGDQAIGYVCLKRDGSLGTCIIKCKVCPEHRVRNKGYSVTLIIHEKDEKVIVRYSGVAIGIRKVVLKHRDRFQ</sequence>